<organism evidence="1 2">
    <name type="scientific">Desulfonatronum thiosulfatophilum</name>
    <dbReference type="NCBI Taxonomy" id="617002"/>
    <lineage>
        <taxon>Bacteria</taxon>
        <taxon>Pseudomonadati</taxon>
        <taxon>Thermodesulfobacteriota</taxon>
        <taxon>Desulfovibrionia</taxon>
        <taxon>Desulfovibrionales</taxon>
        <taxon>Desulfonatronaceae</taxon>
        <taxon>Desulfonatronum</taxon>
    </lineage>
</organism>
<protein>
    <submittedName>
        <fullName evidence="1">Uncharacterized protein</fullName>
    </submittedName>
</protein>
<evidence type="ECO:0000313" key="2">
    <source>
        <dbReference type="Proteomes" id="UP000198771"/>
    </source>
</evidence>
<dbReference type="Proteomes" id="UP000198771">
    <property type="component" value="Unassembled WGS sequence"/>
</dbReference>
<proteinExistence type="predicted"/>
<keyword evidence="2" id="KW-1185">Reference proteome</keyword>
<dbReference type="EMBL" id="FMXO01000009">
    <property type="protein sequence ID" value="SDB37398.1"/>
    <property type="molecule type" value="Genomic_DNA"/>
</dbReference>
<reference evidence="1 2" key="1">
    <citation type="submission" date="2016-10" db="EMBL/GenBank/DDBJ databases">
        <authorList>
            <person name="de Groot N.N."/>
        </authorList>
    </citation>
    <scope>NUCLEOTIDE SEQUENCE [LARGE SCALE GENOMIC DNA]</scope>
    <source>
        <strain evidence="1 2">ASO4-2</strain>
    </source>
</reference>
<dbReference type="AlphaFoldDB" id="A0A1G6CX40"/>
<accession>A0A1G6CX40</accession>
<name>A0A1G6CX40_9BACT</name>
<sequence length="201" mass="22829">MAKIVGLARLPRSWLVCRRGDNLDNEGKGEVFREENCCDSSCQNKTRCQAGSSSKKNIQIFIAERHQTTCCRQDSTKKPHQRDEKKNERCCCFRSVLFNHQHRLADCRTNRVLHGDDSRGKPLILTGRGTGTGGAFFRGIRQNLGLQPLAGYNLTSKGHHEYYEGEVLRTAGLASRYSAEPLQVICQYKIVEKSTLKFHQR</sequence>
<gene>
    <name evidence="1" type="ORF">SAMN05660653_01792</name>
</gene>
<evidence type="ECO:0000313" key="1">
    <source>
        <dbReference type="EMBL" id="SDB37398.1"/>
    </source>
</evidence>